<accession>A0AAV7UBR4</accession>
<gene>
    <name evidence="1" type="ORF">NDU88_003160</name>
</gene>
<dbReference type="AlphaFoldDB" id="A0AAV7UBR4"/>
<name>A0AAV7UBR4_PLEWA</name>
<comment type="caution">
    <text evidence="1">The sequence shown here is derived from an EMBL/GenBank/DDBJ whole genome shotgun (WGS) entry which is preliminary data.</text>
</comment>
<protein>
    <submittedName>
        <fullName evidence="1">Uncharacterized protein</fullName>
    </submittedName>
</protein>
<sequence>MFHLKRLKWRQTGIAAVMDEVYQKAGSLQERTNLVAKQQKEPTLTGDWNEDWAELSCGLLLKFPAAHKTALQRLAFDSKRFQDRQPWFNKAFCTHKLQIVQQARQLVKAISRGIIPSSNNTPLCLGEAGGFLCEEAKDYRWNAGGCPQPSNAFSLLQVYEPWTPGQLVEFFFRDFVLFPALAIYTAPDEDPQATWVELSTLKAM</sequence>
<evidence type="ECO:0000313" key="2">
    <source>
        <dbReference type="Proteomes" id="UP001066276"/>
    </source>
</evidence>
<proteinExistence type="predicted"/>
<organism evidence="1 2">
    <name type="scientific">Pleurodeles waltl</name>
    <name type="common">Iberian ribbed newt</name>
    <dbReference type="NCBI Taxonomy" id="8319"/>
    <lineage>
        <taxon>Eukaryota</taxon>
        <taxon>Metazoa</taxon>
        <taxon>Chordata</taxon>
        <taxon>Craniata</taxon>
        <taxon>Vertebrata</taxon>
        <taxon>Euteleostomi</taxon>
        <taxon>Amphibia</taxon>
        <taxon>Batrachia</taxon>
        <taxon>Caudata</taxon>
        <taxon>Salamandroidea</taxon>
        <taxon>Salamandridae</taxon>
        <taxon>Pleurodelinae</taxon>
        <taxon>Pleurodeles</taxon>
    </lineage>
</organism>
<dbReference type="Proteomes" id="UP001066276">
    <property type="component" value="Chromosome 3_1"/>
</dbReference>
<keyword evidence="2" id="KW-1185">Reference proteome</keyword>
<evidence type="ECO:0000313" key="1">
    <source>
        <dbReference type="EMBL" id="KAJ1186378.1"/>
    </source>
</evidence>
<reference evidence="1" key="1">
    <citation type="journal article" date="2022" name="bioRxiv">
        <title>Sequencing and chromosome-scale assembly of the giantPleurodeles waltlgenome.</title>
        <authorList>
            <person name="Brown T."/>
            <person name="Elewa A."/>
            <person name="Iarovenko S."/>
            <person name="Subramanian E."/>
            <person name="Araus A.J."/>
            <person name="Petzold A."/>
            <person name="Susuki M."/>
            <person name="Suzuki K.-i.T."/>
            <person name="Hayashi T."/>
            <person name="Toyoda A."/>
            <person name="Oliveira C."/>
            <person name="Osipova E."/>
            <person name="Leigh N.D."/>
            <person name="Simon A."/>
            <person name="Yun M.H."/>
        </authorList>
    </citation>
    <scope>NUCLEOTIDE SEQUENCE</scope>
    <source>
        <strain evidence="1">20211129_DDA</strain>
        <tissue evidence="1">Liver</tissue>
    </source>
</reference>
<dbReference type="EMBL" id="JANPWB010000005">
    <property type="protein sequence ID" value="KAJ1186378.1"/>
    <property type="molecule type" value="Genomic_DNA"/>
</dbReference>